<name>A0A8S5Q6N7_9CAUD</name>
<accession>A0A8S5Q6N7</accession>
<reference evidence="1" key="1">
    <citation type="journal article" date="2021" name="Proc. Natl. Acad. Sci. U.S.A.">
        <title>A Catalog of Tens of Thousands of Viruses from Human Metagenomes Reveals Hidden Associations with Chronic Diseases.</title>
        <authorList>
            <person name="Tisza M.J."/>
            <person name="Buck C.B."/>
        </authorList>
    </citation>
    <scope>NUCLEOTIDE SEQUENCE</scope>
    <source>
        <strain evidence="1">CtTDl1</strain>
    </source>
</reference>
<dbReference type="EMBL" id="BK015576">
    <property type="protein sequence ID" value="DAE14188.1"/>
    <property type="molecule type" value="Genomic_DNA"/>
</dbReference>
<proteinExistence type="predicted"/>
<evidence type="ECO:0000313" key="1">
    <source>
        <dbReference type="EMBL" id="DAE14188.1"/>
    </source>
</evidence>
<organism evidence="1">
    <name type="scientific">Myoviridae sp. ctTDl1</name>
    <dbReference type="NCBI Taxonomy" id="2825109"/>
    <lineage>
        <taxon>Viruses</taxon>
        <taxon>Duplodnaviria</taxon>
        <taxon>Heunggongvirae</taxon>
        <taxon>Uroviricota</taxon>
        <taxon>Caudoviricetes</taxon>
    </lineage>
</organism>
<sequence length="128" mass="14770">MSNTINKLVNDDEDIIFKWVRGDDELETLIFFNDDDTPMDFTGSQFDLHIAPERSQSETIKLSTSNGLTVKDNEITLHVSHDQTENADWKEAVWDLQETNKNGFVDTLCGGKVWLKRDVTRGRHENRD</sequence>
<protein>
    <submittedName>
        <fullName evidence="1">Uncharacterized protein</fullName>
    </submittedName>
</protein>